<accession>A0AAU7WLT1</accession>
<reference evidence="1" key="1">
    <citation type="submission" date="2024-06" db="EMBL/GenBank/DDBJ databases">
        <authorList>
            <person name="Wu L."/>
        </authorList>
    </citation>
    <scope>NUCLEOTIDE SEQUENCE</scope>
    <source>
        <strain evidence="1">W17</strain>
    </source>
</reference>
<dbReference type="AlphaFoldDB" id="A0AAU7WLT1"/>
<name>A0AAU7WLT1_9PSED</name>
<protein>
    <submittedName>
        <fullName evidence="1">Uncharacterized protein</fullName>
    </submittedName>
</protein>
<dbReference type="RefSeq" id="WP_141323223.1">
    <property type="nucleotide sequence ID" value="NZ_CP158490.1"/>
</dbReference>
<proteinExistence type="predicted"/>
<organism evidence="1">
    <name type="scientific">Pseudomonas sp. W17</name>
    <dbReference type="NCBI Taxonomy" id="3144407"/>
    <lineage>
        <taxon>Bacteria</taxon>
        <taxon>Pseudomonadati</taxon>
        <taxon>Pseudomonadota</taxon>
        <taxon>Gammaproteobacteria</taxon>
        <taxon>Pseudomonadales</taxon>
        <taxon>Pseudomonadaceae</taxon>
        <taxon>Pseudomonas</taxon>
    </lineage>
</organism>
<sequence length="331" mass="35652">MSEIVRALSAEREFHVMPSMLIKILGGLLILAMGGCSSPCFQQKKCGSWGPGSAISADQTFSEMIRLARATAARQDPITLDEVKQELVAVKLKVSQAADQKSGQRTAYQETALVGGASATVGQLASKTGLLNTGLGLALGALALDSFYAPATTLDTHETALTSLRCVADVLDPLTEAARVQAASSALDDIKGAAQAAVPDSISRINDIFDRYRSLIRGQRPMAPSQADFKRYAEQYNKDSELKRSNIAGQEEELLAAQRHYEQKKSLSNIQPLKEESESDLQKRQLAADNELKNAQTDLDNAIKARDQAVEQAAFISLKSDLEPCVKLIGS</sequence>
<dbReference type="EMBL" id="CP158490">
    <property type="protein sequence ID" value="XBY21516.1"/>
    <property type="molecule type" value="Genomic_DNA"/>
</dbReference>
<evidence type="ECO:0000313" key="1">
    <source>
        <dbReference type="EMBL" id="XBY21516.1"/>
    </source>
</evidence>
<gene>
    <name evidence="1" type="ORF">ABCR88_18545</name>
</gene>